<dbReference type="PANTHER" id="PTHR30373:SF2">
    <property type="entry name" value="UPF0603 PROTEIN YGCG"/>
    <property type="match status" value="1"/>
</dbReference>
<proteinExistence type="predicted"/>
<evidence type="ECO:0000313" key="5">
    <source>
        <dbReference type="Proteomes" id="UP000008192"/>
    </source>
</evidence>
<organism evidence="4 5">
    <name type="scientific">Treponema pallidum subsp. pertenue (strain Gauthier)</name>
    <dbReference type="NCBI Taxonomy" id="491080"/>
    <lineage>
        <taxon>Bacteria</taxon>
        <taxon>Pseudomonadati</taxon>
        <taxon>Spirochaetota</taxon>
        <taxon>Spirochaetia</taxon>
        <taxon>Spirochaetales</taxon>
        <taxon>Treponemataceae</taxon>
        <taxon>Treponema</taxon>
    </lineage>
</organism>
<sequence length="306" mass="32474">MRLSDIYFCSTVVSALRVPRMNGMLRTSVLVCIGCLSAAIPARLGARAVPPLSSAVVDEAALLSVQEARGIRALLEGLARPSGDGSSRSHPSPAPEAHARTLHDGTPLQIAVLIVDSLQGDSLEDFSLRVAQEWGIGSRAQDTGIVLVIARAERKARIEVGYGLEDRVTDVHAHQLIRGTLAPCFQAGAYAQGVYETVLRLATLVRGQHEVQQFMQPRSVQPAVPRRGPVRNSAGSVFFFLLLFYCLGGRLLPGGVLWPLLFFGTRRRYDPFGSGFSGAFGEWAGDGGGFSGGGGRFGGGGASGSW</sequence>
<protein>
    <recommendedName>
        <fullName evidence="3">TPM domain-containing protein</fullName>
    </recommendedName>
</protein>
<feature type="transmembrane region" description="Helical" evidence="2">
    <location>
        <begin position="237"/>
        <end position="263"/>
    </location>
</feature>
<dbReference type="Pfam" id="PF04536">
    <property type="entry name" value="TPM_phosphatase"/>
    <property type="match status" value="1"/>
</dbReference>
<feature type="domain" description="TPM" evidence="3">
    <location>
        <begin position="97"/>
        <end position="203"/>
    </location>
</feature>
<keyword evidence="2" id="KW-0472">Membrane</keyword>
<evidence type="ECO:0000256" key="1">
    <source>
        <dbReference type="SAM" id="MobiDB-lite"/>
    </source>
</evidence>
<dbReference type="AlphaFoldDB" id="A0AAU8PIM5"/>
<dbReference type="Gene3D" id="3.10.310.50">
    <property type="match status" value="1"/>
</dbReference>
<keyword evidence="2" id="KW-0812">Transmembrane</keyword>
<evidence type="ECO:0000259" key="3">
    <source>
        <dbReference type="Pfam" id="PF04536"/>
    </source>
</evidence>
<dbReference type="InterPro" id="IPR007621">
    <property type="entry name" value="TPM_dom"/>
</dbReference>
<name>A0AAU8PIM5_TREPG</name>
<reference evidence="5" key="1">
    <citation type="journal article" date="2012" name="PLoS Negl. Trop. Dis.">
        <title>Whole genome sequences of three Treponema pallidum ssp. pertenue strains: yaws and syphilis treponemes differ in less than 0.2% of the genome sequence.</title>
        <authorList>
            <person name="Cejkova D."/>
            <person name="Zobanikova M."/>
            <person name="Chen L."/>
            <person name="Pospisilova P."/>
            <person name="Strouhal M."/>
            <person name="Qin X."/>
            <person name="Mikalova L."/>
            <person name="Norris S.J."/>
            <person name="Muzny D.M."/>
            <person name="Gibbs R.A."/>
            <person name="Fulton L.L."/>
            <person name="Sodergren E."/>
            <person name="Weinstock G.M."/>
            <person name="Smajs D."/>
        </authorList>
    </citation>
    <scope>NUCLEOTIDE SEQUENCE [LARGE SCALE GENOMIC DNA]</scope>
    <source>
        <strain evidence="5">Gauthier</strain>
    </source>
</reference>
<dbReference type="KEGG" id="tpg:TPEGAU_0561"/>
<feature type="region of interest" description="Disordered" evidence="1">
    <location>
        <begin position="79"/>
        <end position="101"/>
    </location>
</feature>
<evidence type="ECO:0000256" key="2">
    <source>
        <dbReference type="SAM" id="Phobius"/>
    </source>
</evidence>
<dbReference type="EMBL" id="CP002376">
    <property type="protein sequence ID" value="AEZ59825.1"/>
    <property type="molecule type" value="Genomic_DNA"/>
</dbReference>
<dbReference type="Proteomes" id="UP000008192">
    <property type="component" value="Chromosome"/>
</dbReference>
<accession>A0AAU8PIM5</accession>
<keyword evidence="2" id="KW-1133">Transmembrane helix</keyword>
<evidence type="ECO:0000313" key="4">
    <source>
        <dbReference type="EMBL" id="AEZ59825.1"/>
    </source>
</evidence>
<gene>
    <name evidence="4" type="ordered locus">TPEGAU_0561</name>
</gene>
<dbReference type="PANTHER" id="PTHR30373">
    <property type="entry name" value="UPF0603 PROTEIN YGCG"/>
    <property type="match status" value="1"/>
</dbReference>